<accession>A0A9E7R0M1</accession>
<gene>
    <name evidence="3" type="ORF">N0B31_15270</name>
</gene>
<evidence type="ECO:0000313" key="3">
    <source>
        <dbReference type="EMBL" id="UWM53495.1"/>
    </source>
</evidence>
<dbReference type="AlphaFoldDB" id="A0A9E7R0M1"/>
<keyword evidence="2" id="KW-0812">Transmembrane</keyword>
<dbReference type="RefSeq" id="WP_260592489.1">
    <property type="nucleotide sequence ID" value="NZ_CP104003.1"/>
</dbReference>
<dbReference type="KEGG" id="ssai:N0B31_15270"/>
<keyword evidence="2" id="KW-1133">Transmembrane helix</keyword>
<dbReference type="Proteomes" id="UP001057580">
    <property type="component" value="Chromosome"/>
</dbReference>
<feature type="compositionally biased region" description="Polar residues" evidence="1">
    <location>
        <begin position="100"/>
        <end position="110"/>
    </location>
</feature>
<keyword evidence="2" id="KW-0472">Membrane</keyword>
<name>A0A9E7R0M1_9EURY</name>
<feature type="region of interest" description="Disordered" evidence="1">
    <location>
        <begin position="299"/>
        <end position="329"/>
    </location>
</feature>
<sequence length="329" mass="35685">MNTTDTRPTERAEPESDSGFLKSIEFVTGPGANLGSLLLVIGLVTCVFIALFQLTIPDPISYLLTAGVLFVTVLSAIFALVLDSLGYFEATAGDVDEASTSDSTGKSAMSAQPWVPANRPSTPLPPIVNFDDELRAYADMYDGDLPKQFDPFIEDYRRLKVNTGNRRTIASDLRADLNPIGALFQEGTEGHELYEQIGERLFRYIDADAEHVSLGRIVFYDAAGEEVEVEAVRNQLGRVELTVGNEGEAVDVDVVVQFYDASGAAISSRTCRVGTVRPGASRTVDTDVFVPLETVRAGTTIQVSTPPLPERTSETRPRPGSPPHRRSPS</sequence>
<feature type="transmembrane region" description="Helical" evidence="2">
    <location>
        <begin position="60"/>
        <end position="82"/>
    </location>
</feature>
<dbReference type="EMBL" id="CP104003">
    <property type="protein sequence ID" value="UWM53495.1"/>
    <property type="molecule type" value="Genomic_DNA"/>
</dbReference>
<reference evidence="3" key="1">
    <citation type="submission" date="2022-09" db="EMBL/GenBank/DDBJ databases">
        <title>Diverse halophilic archaea isolated from saline environments.</title>
        <authorList>
            <person name="Cui H.-L."/>
        </authorList>
    </citation>
    <scope>NUCLEOTIDE SEQUENCE</scope>
    <source>
        <strain evidence="3">ZS-35-S2</strain>
    </source>
</reference>
<protein>
    <submittedName>
        <fullName evidence="3">Uncharacterized protein</fullName>
    </submittedName>
</protein>
<proteinExistence type="predicted"/>
<keyword evidence="4" id="KW-1185">Reference proteome</keyword>
<organism evidence="3 4">
    <name type="scientific">Salinirubellus salinus</name>
    <dbReference type="NCBI Taxonomy" id="1364945"/>
    <lineage>
        <taxon>Archaea</taxon>
        <taxon>Methanobacteriati</taxon>
        <taxon>Methanobacteriota</taxon>
        <taxon>Stenosarchaea group</taxon>
        <taxon>Halobacteria</taxon>
        <taxon>Halobacteriales</taxon>
        <taxon>Natronomonadaceae</taxon>
        <taxon>Salinirubellus</taxon>
    </lineage>
</organism>
<evidence type="ECO:0000256" key="2">
    <source>
        <dbReference type="SAM" id="Phobius"/>
    </source>
</evidence>
<dbReference type="GeneID" id="74943810"/>
<feature type="transmembrane region" description="Helical" evidence="2">
    <location>
        <begin position="32"/>
        <end position="54"/>
    </location>
</feature>
<evidence type="ECO:0000313" key="4">
    <source>
        <dbReference type="Proteomes" id="UP001057580"/>
    </source>
</evidence>
<feature type="region of interest" description="Disordered" evidence="1">
    <location>
        <begin position="96"/>
        <end position="115"/>
    </location>
</feature>
<evidence type="ECO:0000256" key="1">
    <source>
        <dbReference type="SAM" id="MobiDB-lite"/>
    </source>
</evidence>